<feature type="transmembrane region" description="Helical" evidence="6">
    <location>
        <begin position="52"/>
        <end position="71"/>
    </location>
</feature>
<keyword evidence="5 6" id="KW-0472">Membrane</keyword>
<dbReference type="Proteomes" id="UP000033187">
    <property type="component" value="Chromosome 1"/>
</dbReference>
<evidence type="ECO:0000313" key="8">
    <source>
        <dbReference type="EMBL" id="CPR22293.1"/>
    </source>
</evidence>
<feature type="transmembrane region" description="Helical" evidence="6">
    <location>
        <begin position="92"/>
        <end position="116"/>
    </location>
</feature>
<feature type="domain" description="EamA" evidence="7">
    <location>
        <begin position="25"/>
        <end position="162"/>
    </location>
</feature>
<dbReference type="InterPro" id="IPR037185">
    <property type="entry name" value="EmrE-like"/>
</dbReference>
<accession>A0A0D6JJZ6</accession>
<feature type="transmembrane region" description="Helical" evidence="6">
    <location>
        <begin position="240"/>
        <end position="260"/>
    </location>
</feature>
<dbReference type="KEGG" id="fil:BN1229_v1_3734"/>
<dbReference type="OrthoDB" id="5430053at2"/>
<protein>
    <recommendedName>
        <fullName evidence="7">EamA domain-containing protein</fullName>
    </recommendedName>
</protein>
<evidence type="ECO:0000256" key="2">
    <source>
        <dbReference type="ARBA" id="ARBA00007362"/>
    </source>
</evidence>
<gene>
    <name evidence="8" type="ORF">YBN1229_v1_3726</name>
</gene>
<dbReference type="PANTHER" id="PTHR32322">
    <property type="entry name" value="INNER MEMBRANE TRANSPORTER"/>
    <property type="match status" value="1"/>
</dbReference>
<dbReference type="SUPFAM" id="SSF103481">
    <property type="entry name" value="Multidrug resistance efflux transporter EmrE"/>
    <property type="match status" value="2"/>
</dbReference>
<feature type="transmembrane region" description="Helical" evidence="6">
    <location>
        <begin position="21"/>
        <end position="40"/>
    </location>
</feature>
<dbReference type="AlphaFoldDB" id="A0A0D6JJZ6"/>
<evidence type="ECO:0000256" key="1">
    <source>
        <dbReference type="ARBA" id="ARBA00004141"/>
    </source>
</evidence>
<feature type="transmembrane region" description="Helical" evidence="6">
    <location>
        <begin position="147"/>
        <end position="164"/>
    </location>
</feature>
<reference evidence="9" key="1">
    <citation type="submission" date="2015-02" db="EMBL/GenBank/DDBJ databases">
        <authorList>
            <person name="Chooi Y.-H."/>
        </authorList>
    </citation>
    <scope>NUCLEOTIDE SEQUENCE [LARGE SCALE GENOMIC DNA]</scope>
    <source>
        <strain evidence="9">strain Y</strain>
    </source>
</reference>
<dbReference type="PANTHER" id="PTHR32322:SF2">
    <property type="entry name" value="EAMA DOMAIN-CONTAINING PROTEIN"/>
    <property type="match status" value="1"/>
</dbReference>
<dbReference type="GO" id="GO:0016020">
    <property type="term" value="C:membrane"/>
    <property type="evidence" value="ECO:0007669"/>
    <property type="project" value="UniProtKB-SubCell"/>
</dbReference>
<evidence type="ECO:0000313" key="9">
    <source>
        <dbReference type="Proteomes" id="UP000033187"/>
    </source>
</evidence>
<organism evidence="8 9">
    <name type="scientific">Candidatus Filomicrobium marinum</name>
    <dbReference type="NCBI Taxonomy" id="1608628"/>
    <lineage>
        <taxon>Bacteria</taxon>
        <taxon>Pseudomonadati</taxon>
        <taxon>Pseudomonadota</taxon>
        <taxon>Alphaproteobacteria</taxon>
        <taxon>Hyphomicrobiales</taxon>
        <taxon>Hyphomicrobiaceae</taxon>
        <taxon>Filomicrobium</taxon>
    </lineage>
</organism>
<keyword evidence="3 6" id="KW-0812">Transmembrane</keyword>
<evidence type="ECO:0000256" key="5">
    <source>
        <dbReference type="ARBA" id="ARBA00023136"/>
    </source>
</evidence>
<evidence type="ECO:0000256" key="4">
    <source>
        <dbReference type="ARBA" id="ARBA00022989"/>
    </source>
</evidence>
<dbReference type="KEGG" id="fiy:BN1229_v1_3726"/>
<proteinExistence type="inferred from homology"/>
<dbReference type="InterPro" id="IPR050638">
    <property type="entry name" value="AA-Vitamin_Transporters"/>
</dbReference>
<feature type="transmembrane region" description="Helical" evidence="6">
    <location>
        <begin position="122"/>
        <end position="140"/>
    </location>
</feature>
<feature type="domain" description="EamA" evidence="7">
    <location>
        <begin position="177"/>
        <end position="312"/>
    </location>
</feature>
<comment type="similarity">
    <text evidence="2">Belongs to the EamA transporter family.</text>
</comment>
<dbReference type="EMBL" id="LN829119">
    <property type="protein sequence ID" value="CPR22293.1"/>
    <property type="molecule type" value="Genomic_DNA"/>
</dbReference>
<dbReference type="InterPro" id="IPR000620">
    <property type="entry name" value="EamA_dom"/>
</dbReference>
<feature type="transmembrane region" description="Helical" evidence="6">
    <location>
        <begin position="207"/>
        <end position="228"/>
    </location>
</feature>
<feature type="transmembrane region" description="Helical" evidence="6">
    <location>
        <begin position="272"/>
        <end position="289"/>
    </location>
</feature>
<evidence type="ECO:0000259" key="7">
    <source>
        <dbReference type="Pfam" id="PF00892"/>
    </source>
</evidence>
<evidence type="ECO:0000256" key="3">
    <source>
        <dbReference type="ARBA" id="ARBA00022692"/>
    </source>
</evidence>
<dbReference type="Pfam" id="PF00892">
    <property type="entry name" value="EamA"/>
    <property type="match status" value="2"/>
</dbReference>
<dbReference type="RefSeq" id="WP_082101193.1">
    <property type="nucleotide sequence ID" value="NZ_LN829118.1"/>
</dbReference>
<dbReference type="Gene3D" id="1.10.3730.20">
    <property type="match status" value="1"/>
</dbReference>
<feature type="transmembrane region" description="Helical" evidence="6">
    <location>
        <begin position="295"/>
        <end position="311"/>
    </location>
</feature>
<comment type="subcellular location">
    <subcellularLocation>
        <location evidence="1">Membrane</location>
        <topology evidence="1">Multi-pass membrane protein</topology>
    </subcellularLocation>
</comment>
<evidence type="ECO:0000256" key="6">
    <source>
        <dbReference type="SAM" id="Phobius"/>
    </source>
</evidence>
<keyword evidence="4 6" id="KW-1133">Transmembrane helix</keyword>
<feature type="transmembrane region" description="Helical" evidence="6">
    <location>
        <begin position="176"/>
        <end position="195"/>
    </location>
</feature>
<keyword evidence="9" id="KW-1185">Reference proteome</keyword>
<sequence length="323" mass="35109">MSTCHRQEDTTRTSEPIISEQNIFLITLLASTFLMGSSFISGKILLQDGFSPLVLVGWRCFVAAIAAAPLVRFDGPYGQALAPPQLGLRDAALMILIGLLQTTGVMGFLFLSMQYISASASAIMLFTNPIWVAMLGIVFLDETLHKWRTIGLVLGLIGIVFAIGVGPELSLHPDTILGEIFGLCSAFCWAAATIINKRAKLPFGGWAMSFWQLLVGSLGLLVIAYASGEHWPENVSFEQWAWFFWLAIPATTGSFGLWFVALRKGGATRTSGYLFLTPLFAVILSFIILGTTLSVLQATGGFLICVALWLINRDRPDTPVRGP</sequence>
<name>A0A0D6JJZ6_9HYPH</name>